<dbReference type="GeneID" id="93406804"/>
<dbReference type="EMBL" id="VVZB01000019">
    <property type="protein sequence ID" value="KAA5379584.1"/>
    <property type="molecule type" value="Genomic_DNA"/>
</dbReference>
<keyword evidence="2" id="KW-0564">Palmitate</keyword>
<evidence type="ECO:0000313" key="3">
    <source>
        <dbReference type="EMBL" id="KAA5379584.1"/>
    </source>
</evidence>
<dbReference type="InterPro" id="IPR010131">
    <property type="entry name" value="MdtP/NodT-like"/>
</dbReference>
<dbReference type="PROSITE" id="PS51257">
    <property type="entry name" value="PROKAR_LIPOPROTEIN"/>
    <property type="match status" value="1"/>
</dbReference>
<evidence type="ECO:0000313" key="4">
    <source>
        <dbReference type="Proteomes" id="UP000347681"/>
    </source>
</evidence>
<dbReference type="InterPro" id="IPR003423">
    <property type="entry name" value="OMP_efflux"/>
</dbReference>
<dbReference type="GO" id="GO:0015562">
    <property type="term" value="F:efflux transmembrane transporter activity"/>
    <property type="evidence" value="ECO:0007669"/>
    <property type="project" value="InterPro"/>
</dbReference>
<reference evidence="3 4" key="1">
    <citation type="journal article" date="2019" name="Nat. Med.">
        <title>A library of human gut bacterial isolates paired with longitudinal multiomics data enables mechanistic microbiome research.</title>
        <authorList>
            <person name="Poyet M."/>
            <person name="Groussin M."/>
            <person name="Gibbons S.M."/>
            <person name="Avila-Pacheco J."/>
            <person name="Jiang X."/>
            <person name="Kearney S.M."/>
            <person name="Perrotta A.R."/>
            <person name="Berdy B."/>
            <person name="Zhao S."/>
            <person name="Lieberman T.D."/>
            <person name="Swanson P.K."/>
            <person name="Smith M."/>
            <person name="Roesemann S."/>
            <person name="Alexander J.E."/>
            <person name="Rich S.A."/>
            <person name="Livny J."/>
            <person name="Vlamakis H."/>
            <person name="Clish C."/>
            <person name="Bullock K."/>
            <person name="Deik A."/>
            <person name="Scott J."/>
            <person name="Pierce K.A."/>
            <person name="Xavier R.J."/>
            <person name="Alm E.J."/>
        </authorList>
    </citation>
    <scope>NUCLEOTIDE SEQUENCE [LARGE SCALE GENOMIC DNA]</scope>
    <source>
        <strain evidence="3 4">BIOML-A5</strain>
    </source>
</reference>
<dbReference type="SUPFAM" id="SSF56954">
    <property type="entry name" value="Outer membrane efflux proteins (OEP)"/>
    <property type="match status" value="1"/>
</dbReference>
<dbReference type="GO" id="GO:0005886">
    <property type="term" value="C:plasma membrane"/>
    <property type="evidence" value="ECO:0007669"/>
    <property type="project" value="UniProtKB-SubCell"/>
</dbReference>
<keyword evidence="2" id="KW-1134">Transmembrane beta strand</keyword>
<dbReference type="Gene3D" id="1.20.1600.10">
    <property type="entry name" value="Outer membrane efflux proteins (OEP)"/>
    <property type="match status" value="1"/>
</dbReference>
<dbReference type="Proteomes" id="UP000347681">
    <property type="component" value="Unassembled WGS sequence"/>
</dbReference>
<comment type="subcellular location">
    <subcellularLocation>
        <location evidence="2">Cell membrane</location>
        <topology evidence="2">Lipid-anchor</topology>
    </subcellularLocation>
</comment>
<organism evidence="3 4">
    <name type="scientific">Phocaeicola dorei</name>
    <dbReference type="NCBI Taxonomy" id="357276"/>
    <lineage>
        <taxon>Bacteria</taxon>
        <taxon>Pseudomonadati</taxon>
        <taxon>Bacteroidota</taxon>
        <taxon>Bacteroidia</taxon>
        <taxon>Bacteroidales</taxon>
        <taxon>Bacteroidaceae</taxon>
        <taxon>Phocaeicola</taxon>
    </lineage>
</organism>
<keyword evidence="2" id="KW-0812">Transmembrane</keyword>
<dbReference type="Pfam" id="PF02321">
    <property type="entry name" value="OEP"/>
    <property type="match status" value="2"/>
</dbReference>
<comment type="similarity">
    <text evidence="1 2">Belongs to the outer membrane factor (OMF) (TC 1.B.17) family.</text>
</comment>
<protein>
    <submittedName>
        <fullName evidence="3">Efflux transporter outer membrane subunit</fullName>
    </submittedName>
</protein>
<dbReference type="NCBIfam" id="TIGR01845">
    <property type="entry name" value="outer_NodT"/>
    <property type="match status" value="1"/>
</dbReference>
<evidence type="ECO:0000256" key="1">
    <source>
        <dbReference type="ARBA" id="ARBA00007613"/>
    </source>
</evidence>
<accession>A0A5M5ZPL7</accession>
<gene>
    <name evidence="3" type="ORF">F2Y61_20555</name>
</gene>
<dbReference type="Gene3D" id="2.20.200.10">
    <property type="entry name" value="Outer membrane efflux proteins (OEP)"/>
    <property type="match status" value="1"/>
</dbReference>
<keyword evidence="2" id="KW-0472">Membrane</keyword>
<proteinExistence type="inferred from homology"/>
<evidence type="ECO:0000256" key="2">
    <source>
        <dbReference type="RuleBase" id="RU362097"/>
    </source>
</evidence>
<dbReference type="PANTHER" id="PTHR30203">
    <property type="entry name" value="OUTER MEMBRANE CATION EFFLUX PROTEIN"/>
    <property type="match status" value="1"/>
</dbReference>
<comment type="caution">
    <text evidence="3">The sequence shown here is derived from an EMBL/GenBank/DDBJ whole genome shotgun (WGS) entry which is preliminary data.</text>
</comment>
<dbReference type="AlphaFoldDB" id="A0A5M5ZPL7"/>
<keyword evidence="2" id="KW-0449">Lipoprotein</keyword>
<dbReference type="PANTHER" id="PTHR30203:SF33">
    <property type="entry name" value="BLR4455 PROTEIN"/>
    <property type="match status" value="1"/>
</dbReference>
<name>A0A5M5ZPL7_9BACT</name>
<dbReference type="RefSeq" id="WP_008151964.1">
    <property type="nucleotide sequence ID" value="NZ_VVZB01000019.1"/>
</dbReference>
<sequence>MKKIIIYICLSVVLGGCSIYRPYKRPDVAVVDSLYRRQISPADSAASIADLSWKELFTDPQLQKLIERGLRNNSDLGIARLRVKEAEALLKSARLSYLPSVNLSPQGTISKAEHGKTTKTYDLAASASWEIDIFGKLTNAKREARAVLEQSEAYRQAVQTQLIATIANNYYTLLMLDEQLNISRRTAENWNENLRVMKALKRAGQTTDMAVAQTEAGKLSVDASLLSLERQITELENTLSSLLGSASGDITRSTLSGQSFPDTLLVGVPLQLLQRRPDVRQSEAALAAAFYVTNRARSAFFPSITLSGSAGWTNAAGAAITNPGQWLFSAVGSLIQPLFNRGQNIANLKVAKAQQEEALLSFRQSLLDAGTEVNNALVQWQTARGRLKLDEQQVVALTSAVRSAELLMKHSSQNYLEVLTARQTLLQAELDAASDRFDEIQGVINLYRSLGGGSE</sequence>